<dbReference type="EMBL" id="LKMD01000101">
    <property type="protein sequence ID" value="PIA99022.1"/>
    <property type="molecule type" value="Genomic_DNA"/>
</dbReference>
<reference evidence="2 3" key="1">
    <citation type="submission" date="2015-10" db="EMBL/GenBank/DDBJ databases">
        <title>The cercosporin biosynthetic gene cluster was horizontally transferred to several fungal lineages and shown to be expanded in Cercospora beticola based on microsynteny with recipient genomes.</title>
        <authorList>
            <person name="De Jonge R."/>
            <person name="Ebert M.K."/>
            <person name="Suttle J.C."/>
            <person name="Jurick Ii W.M."/>
            <person name="Secor G.A."/>
            <person name="Thomma B.P."/>
            <person name="Van De Peer Y."/>
            <person name="Bolton M.D."/>
        </authorList>
    </citation>
    <scope>NUCLEOTIDE SEQUENCE [LARGE SCALE GENOMIC DNA]</scope>
    <source>
        <strain evidence="2 3">09-40</strain>
    </source>
</reference>
<dbReference type="Proteomes" id="UP000230605">
    <property type="component" value="Chromosome 3"/>
</dbReference>
<keyword evidence="1" id="KW-0732">Signal</keyword>
<evidence type="ECO:0000313" key="2">
    <source>
        <dbReference type="EMBL" id="PIA99022.1"/>
    </source>
</evidence>
<feature type="chain" id="PRO_5013841701" evidence="1">
    <location>
        <begin position="17"/>
        <end position="81"/>
    </location>
</feature>
<protein>
    <submittedName>
        <fullName evidence="2">Uncharacterized protein</fullName>
    </submittedName>
</protein>
<accession>A0A2G5I3F4</accession>
<evidence type="ECO:0000313" key="3">
    <source>
        <dbReference type="Proteomes" id="UP000230605"/>
    </source>
</evidence>
<comment type="caution">
    <text evidence="2">The sequence shown here is derived from an EMBL/GenBank/DDBJ whole genome shotgun (WGS) entry which is preliminary data.</text>
</comment>
<feature type="signal peptide" evidence="1">
    <location>
        <begin position="1"/>
        <end position="16"/>
    </location>
</feature>
<gene>
    <name evidence="2" type="ORF">CB0940_03674</name>
</gene>
<evidence type="ECO:0000256" key="1">
    <source>
        <dbReference type="SAM" id="SignalP"/>
    </source>
</evidence>
<name>A0A2G5I3F4_CERBT</name>
<organism evidence="2 3">
    <name type="scientific">Cercospora beticola</name>
    <name type="common">Sugarbeet leaf spot fungus</name>
    <dbReference type="NCBI Taxonomy" id="122368"/>
    <lineage>
        <taxon>Eukaryota</taxon>
        <taxon>Fungi</taxon>
        <taxon>Dikarya</taxon>
        <taxon>Ascomycota</taxon>
        <taxon>Pezizomycotina</taxon>
        <taxon>Dothideomycetes</taxon>
        <taxon>Dothideomycetidae</taxon>
        <taxon>Mycosphaerellales</taxon>
        <taxon>Mycosphaerellaceae</taxon>
        <taxon>Cercospora</taxon>
    </lineage>
</organism>
<proteinExistence type="predicted"/>
<dbReference type="AlphaFoldDB" id="A0A2G5I3F4"/>
<sequence length="81" mass="9187">MHYLLLLPLVWALAQAQENCGHVQTCRLENPSNYPWNAAIDCRNKRICQEDNACQGGLECKDGGCYENDSAITCWVRCCHK</sequence>